<name>A0A814UGM6_ADIRI</name>
<comment type="caution">
    <text evidence="2">The sequence shown here is derived from an EMBL/GenBank/DDBJ whole genome shotgun (WGS) entry which is preliminary data.</text>
</comment>
<dbReference type="PROSITE" id="PS50088">
    <property type="entry name" value="ANK_REPEAT"/>
    <property type="match status" value="1"/>
</dbReference>
<evidence type="ECO:0000313" key="4">
    <source>
        <dbReference type="Proteomes" id="UP000663828"/>
    </source>
</evidence>
<organism evidence="2 5">
    <name type="scientific">Adineta ricciae</name>
    <name type="common">Rotifer</name>
    <dbReference type="NCBI Taxonomy" id="249248"/>
    <lineage>
        <taxon>Eukaryota</taxon>
        <taxon>Metazoa</taxon>
        <taxon>Spiralia</taxon>
        <taxon>Gnathifera</taxon>
        <taxon>Rotifera</taxon>
        <taxon>Eurotatoria</taxon>
        <taxon>Bdelloidea</taxon>
        <taxon>Adinetida</taxon>
        <taxon>Adinetidae</taxon>
        <taxon>Adineta</taxon>
    </lineage>
</organism>
<dbReference type="PROSITE" id="PS50297">
    <property type="entry name" value="ANK_REP_REGION"/>
    <property type="match status" value="1"/>
</dbReference>
<evidence type="ECO:0000313" key="5">
    <source>
        <dbReference type="Proteomes" id="UP000663852"/>
    </source>
</evidence>
<accession>A0A814UGM6</accession>
<feature type="repeat" description="ANK" evidence="1">
    <location>
        <begin position="70"/>
        <end position="102"/>
    </location>
</feature>
<sequence>MTHSTTSLSNSSDERQKCCRLSRFLPQYFRSLPSKPPLLYLACLMNDVPRVKSCLETVEYEEINYQHLPNNDTALHVATRNQHKEIIQMLLFHGARRSLSNIDSQQAYELAETKEIKDLFQRPSSNRFVFVPESGGRVLEGQWKVKCKVCSLVDDTTLYEWELIDQDAAEKSLRFRHELKSSTPMDEKDLKRKLHTIKKGYINTRLHDMLSENMTKVHNYLQCALRQQDPDYIIAAYTLCQKFSKLLNEDMARNIIHDLKNGCSQFSCDCLYSTEDGTRAIISILLRYERYQKRSFIGRSYRGIVLPRNVLDHYKRRFRTEELPIQLNSPISVFMK</sequence>
<reference evidence="2" key="1">
    <citation type="submission" date="2021-02" db="EMBL/GenBank/DDBJ databases">
        <authorList>
            <person name="Nowell W R."/>
        </authorList>
    </citation>
    <scope>NUCLEOTIDE SEQUENCE</scope>
</reference>
<dbReference type="EMBL" id="CAJNOR010002436">
    <property type="protein sequence ID" value="CAF1294024.1"/>
    <property type="molecule type" value="Genomic_DNA"/>
</dbReference>
<dbReference type="Proteomes" id="UP000663852">
    <property type="component" value="Unassembled WGS sequence"/>
</dbReference>
<dbReference type="Gene3D" id="1.25.40.20">
    <property type="entry name" value="Ankyrin repeat-containing domain"/>
    <property type="match status" value="1"/>
</dbReference>
<dbReference type="SMART" id="SM00248">
    <property type="entry name" value="ANK"/>
    <property type="match status" value="1"/>
</dbReference>
<dbReference type="EMBL" id="CAJNOJ010000132">
    <property type="protein sequence ID" value="CAF1174437.1"/>
    <property type="molecule type" value="Genomic_DNA"/>
</dbReference>
<dbReference type="InterPro" id="IPR002110">
    <property type="entry name" value="Ankyrin_rpt"/>
</dbReference>
<protein>
    <submittedName>
        <fullName evidence="2">Uncharacterized protein</fullName>
    </submittedName>
</protein>
<keyword evidence="1" id="KW-0040">ANK repeat</keyword>
<proteinExistence type="predicted"/>
<evidence type="ECO:0000256" key="1">
    <source>
        <dbReference type="PROSITE-ProRule" id="PRU00023"/>
    </source>
</evidence>
<gene>
    <name evidence="2" type="ORF">EDS130_LOCUS23880</name>
    <name evidence="3" type="ORF">XAT740_LOCUS28495</name>
</gene>
<evidence type="ECO:0000313" key="3">
    <source>
        <dbReference type="EMBL" id="CAF1294024.1"/>
    </source>
</evidence>
<dbReference type="InterPro" id="IPR036770">
    <property type="entry name" value="Ankyrin_rpt-contain_sf"/>
</dbReference>
<dbReference type="Pfam" id="PF00023">
    <property type="entry name" value="Ank"/>
    <property type="match status" value="1"/>
</dbReference>
<dbReference type="AlphaFoldDB" id="A0A814UGM6"/>
<dbReference type="OrthoDB" id="416222at2759"/>
<evidence type="ECO:0000313" key="2">
    <source>
        <dbReference type="EMBL" id="CAF1174437.1"/>
    </source>
</evidence>
<dbReference type="SUPFAM" id="SSF48403">
    <property type="entry name" value="Ankyrin repeat"/>
    <property type="match status" value="1"/>
</dbReference>
<keyword evidence="4" id="KW-1185">Reference proteome</keyword>
<dbReference type="Proteomes" id="UP000663828">
    <property type="component" value="Unassembled WGS sequence"/>
</dbReference>